<feature type="domain" description="Glycosyltransferase subfamily 4-like N-terminal" evidence="3">
    <location>
        <begin position="18"/>
        <end position="165"/>
    </location>
</feature>
<dbReference type="Pfam" id="PF13692">
    <property type="entry name" value="Glyco_trans_1_4"/>
    <property type="match status" value="1"/>
</dbReference>
<reference evidence="4" key="1">
    <citation type="submission" date="2022-10" db="EMBL/GenBank/DDBJ databases">
        <title>The WGS of Solirubrobacter sp. CPCC 204708.</title>
        <authorList>
            <person name="Jiang Z."/>
        </authorList>
    </citation>
    <scope>NUCLEOTIDE SEQUENCE</scope>
    <source>
        <strain evidence="4">CPCC 204708</strain>
    </source>
</reference>
<sequence>MRVHLVDPAAYTPPYDRALASALAQAGAEVSLITSAFTYGDVPDAPAVDVVEHFYRWAPARGRTAARLAQHVPDMLRYRARGADVVHFQWLPVQQLDGWLMPRRHPRLLTAHDVLPREPRPGQLAAQRRLYERMDAVVVHSEHGAARLRDELGLDPALVHVIRHGALTGLDVPGEAPFAVPDKPVVLMFGLLRPYKGVDVLLEAWRRAGVDAELWVIGMPRMDTAFIHGPRVRTALRFVSAGELAGAFRAASLVVLPYREIDQSGVLFTALAFGKPMLLTSVGGFPEVAATGAAALVEPDDPEALASELSALLAAPERLERMAAASRAAAAGEYGWEAIARRTLELYSALQA</sequence>
<name>A0ABT4RK24_9ACTN</name>
<keyword evidence="5" id="KW-1185">Reference proteome</keyword>
<dbReference type="Proteomes" id="UP001147700">
    <property type="component" value="Unassembled WGS sequence"/>
</dbReference>
<dbReference type="Gene3D" id="3.40.50.2000">
    <property type="entry name" value="Glycogen Phosphorylase B"/>
    <property type="match status" value="2"/>
</dbReference>
<evidence type="ECO:0000259" key="3">
    <source>
        <dbReference type="Pfam" id="PF13439"/>
    </source>
</evidence>
<evidence type="ECO:0000313" key="5">
    <source>
        <dbReference type="Proteomes" id="UP001147700"/>
    </source>
</evidence>
<dbReference type="EMBL" id="JAPCID010000020">
    <property type="protein sequence ID" value="MDA0138907.1"/>
    <property type="molecule type" value="Genomic_DNA"/>
</dbReference>
<dbReference type="InterPro" id="IPR028098">
    <property type="entry name" value="Glyco_trans_4-like_N"/>
</dbReference>
<evidence type="ECO:0000256" key="1">
    <source>
        <dbReference type="ARBA" id="ARBA00022676"/>
    </source>
</evidence>
<evidence type="ECO:0000256" key="2">
    <source>
        <dbReference type="ARBA" id="ARBA00022679"/>
    </source>
</evidence>
<dbReference type="Pfam" id="PF13439">
    <property type="entry name" value="Glyco_transf_4"/>
    <property type="match status" value="1"/>
</dbReference>
<dbReference type="SUPFAM" id="SSF53756">
    <property type="entry name" value="UDP-Glycosyltransferase/glycogen phosphorylase"/>
    <property type="match status" value="1"/>
</dbReference>
<organism evidence="4 5">
    <name type="scientific">Solirubrobacter deserti</name>
    <dbReference type="NCBI Taxonomy" id="2282478"/>
    <lineage>
        <taxon>Bacteria</taxon>
        <taxon>Bacillati</taxon>
        <taxon>Actinomycetota</taxon>
        <taxon>Thermoleophilia</taxon>
        <taxon>Solirubrobacterales</taxon>
        <taxon>Solirubrobacteraceae</taxon>
        <taxon>Solirubrobacter</taxon>
    </lineage>
</organism>
<gene>
    <name evidence="4" type="ORF">OJ962_15495</name>
</gene>
<evidence type="ECO:0000313" key="4">
    <source>
        <dbReference type="EMBL" id="MDA0138907.1"/>
    </source>
</evidence>
<dbReference type="CDD" id="cd03801">
    <property type="entry name" value="GT4_PimA-like"/>
    <property type="match status" value="1"/>
</dbReference>
<proteinExistence type="predicted"/>
<protein>
    <submittedName>
        <fullName evidence="4">Glycosyltransferase family 4 protein</fullName>
    </submittedName>
</protein>
<accession>A0ABT4RK24</accession>
<dbReference type="PANTHER" id="PTHR46401:SF2">
    <property type="entry name" value="GLYCOSYLTRANSFERASE WBBK-RELATED"/>
    <property type="match status" value="1"/>
</dbReference>
<keyword evidence="2" id="KW-0808">Transferase</keyword>
<comment type="caution">
    <text evidence="4">The sequence shown here is derived from an EMBL/GenBank/DDBJ whole genome shotgun (WGS) entry which is preliminary data.</text>
</comment>
<dbReference type="PANTHER" id="PTHR46401">
    <property type="entry name" value="GLYCOSYLTRANSFERASE WBBK-RELATED"/>
    <property type="match status" value="1"/>
</dbReference>
<keyword evidence="1" id="KW-0328">Glycosyltransferase</keyword>
<dbReference type="RefSeq" id="WP_202954496.1">
    <property type="nucleotide sequence ID" value="NZ_JAPCID010000020.1"/>
</dbReference>